<reference evidence="2 3" key="1">
    <citation type="submission" date="2024-10" db="EMBL/GenBank/DDBJ databases">
        <title>Updated reference genomes for cyclostephanoid diatoms.</title>
        <authorList>
            <person name="Roberts W.R."/>
            <person name="Alverson A.J."/>
        </authorList>
    </citation>
    <scope>NUCLEOTIDE SEQUENCE [LARGE SCALE GENOMIC DNA]</scope>
    <source>
        <strain evidence="2 3">AJA276-08</strain>
    </source>
</reference>
<proteinExistence type="predicted"/>
<name>A0ABD3Q7D3_9STRA</name>
<dbReference type="Proteomes" id="UP001530315">
    <property type="component" value="Unassembled WGS sequence"/>
</dbReference>
<feature type="compositionally biased region" description="Polar residues" evidence="1">
    <location>
        <begin position="91"/>
        <end position="103"/>
    </location>
</feature>
<dbReference type="AlphaFoldDB" id="A0ABD3Q7D3"/>
<evidence type="ECO:0000313" key="3">
    <source>
        <dbReference type="Proteomes" id="UP001530315"/>
    </source>
</evidence>
<feature type="non-terminal residue" evidence="2">
    <location>
        <position position="1"/>
    </location>
</feature>
<evidence type="ECO:0000313" key="2">
    <source>
        <dbReference type="EMBL" id="KAL3795779.1"/>
    </source>
</evidence>
<keyword evidence="3" id="KW-1185">Reference proteome</keyword>
<sequence>CAFCRRDVSNSTRPTTTKSATTEHLRYPLGHDHLVDRMNFAAALSGERLHRMVVFELREDGSTAYLNMTLRSLYNSVVRAITDNCRDANRMQMQQGRDQQSEAIDSHRTVKSIQSASDDDGRIDRQPLQQQREGKPQNSLQRPARPLRSVTSPIARSSSIGGGGGVNRTTYRDRLGGYLHPRDMRRLVTPFSSSNEPQLIVPAEHDMPPVMKENKSNERLPDSLTEGEDYSDHYCEDTENDEWHDIKSWIGRNCPSSYNPVDAILQTVTSMLMDDVKKVYRRAESAMGELRGDYPNKKRSGALTEYAQERLRLHKDEVNLMERRVKGFVEQSIRFSTRMRT</sequence>
<organism evidence="2 3">
    <name type="scientific">Stephanodiscus triporus</name>
    <dbReference type="NCBI Taxonomy" id="2934178"/>
    <lineage>
        <taxon>Eukaryota</taxon>
        <taxon>Sar</taxon>
        <taxon>Stramenopiles</taxon>
        <taxon>Ochrophyta</taxon>
        <taxon>Bacillariophyta</taxon>
        <taxon>Coscinodiscophyceae</taxon>
        <taxon>Thalassiosirophycidae</taxon>
        <taxon>Stephanodiscales</taxon>
        <taxon>Stephanodiscaceae</taxon>
        <taxon>Stephanodiscus</taxon>
    </lineage>
</organism>
<feature type="compositionally biased region" description="Polar residues" evidence="1">
    <location>
        <begin position="127"/>
        <end position="141"/>
    </location>
</feature>
<accession>A0ABD3Q7D3</accession>
<feature type="compositionally biased region" description="Polar residues" evidence="1">
    <location>
        <begin position="149"/>
        <end position="159"/>
    </location>
</feature>
<protein>
    <submittedName>
        <fullName evidence="2">Uncharacterized protein</fullName>
    </submittedName>
</protein>
<comment type="caution">
    <text evidence="2">The sequence shown here is derived from an EMBL/GenBank/DDBJ whole genome shotgun (WGS) entry which is preliminary data.</text>
</comment>
<dbReference type="EMBL" id="JALLAZ020000411">
    <property type="protein sequence ID" value="KAL3795779.1"/>
    <property type="molecule type" value="Genomic_DNA"/>
</dbReference>
<feature type="region of interest" description="Disordered" evidence="1">
    <location>
        <begin position="91"/>
        <end position="173"/>
    </location>
</feature>
<gene>
    <name evidence="2" type="ORF">ACHAW5_007692</name>
</gene>
<evidence type="ECO:0000256" key="1">
    <source>
        <dbReference type="SAM" id="MobiDB-lite"/>
    </source>
</evidence>